<dbReference type="PANTHER" id="PTHR40079:SF4">
    <property type="entry name" value="GH26 DOMAIN-CONTAINING PROTEIN-RELATED"/>
    <property type="match status" value="1"/>
</dbReference>
<dbReference type="PROSITE" id="PS51257">
    <property type="entry name" value="PROKAR_LIPOPROTEIN"/>
    <property type="match status" value="1"/>
</dbReference>
<dbReference type="InterPro" id="IPR000805">
    <property type="entry name" value="Glyco_hydro_26"/>
</dbReference>
<keyword evidence="6" id="KW-1185">Reference proteome</keyword>
<keyword evidence="2" id="KW-0378">Hydrolase</keyword>
<dbReference type="EMBL" id="QGMZ01000029">
    <property type="protein sequence ID" value="PWR71829.1"/>
    <property type="molecule type" value="Genomic_DNA"/>
</dbReference>
<dbReference type="SUPFAM" id="SSF51445">
    <property type="entry name" value="(Trans)glycosidases"/>
    <property type="match status" value="1"/>
</dbReference>
<evidence type="ECO:0000256" key="3">
    <source>
        <dbReference type="ARBA" id="ARBA00023295"/>
    </source>
</evidence>
<evidence type="ECO:0000313" key="5">
    <source>
        <dbReference type="EMBL" id="PWR71829.1"/>
    </source>
</evidence>
<dbReference type="GeneID" id="97610698"/>
<dbReference type="GO" id="GO:0006080">
    <property type="term" value="P:substituted mannan metabolic process"/>
    <property type="evidence" value="ECO:0007669"/>
    <property type="project" value="InterPro"/>
</dbReference>
<gene>
    <name evidence="5" type="ORF">DLD82_13200</name>
</gene>
<proteinExistence type="inferred from homology"/>
<dbReference type="PROSITE" id="PS51764">
    <property type="entry name" value="GH26"/>
    <property type="match status" value="1"/>
</dbReference>
<dbReference type="GO" id="GO:0016985">
    <property type="term" value="F:mannan endo-1,4-beta-mannosidase activity"/>
    <property type="evidence" value="ECO:0007669"/>
    <property type="project" value="InterPro"/>
</dbReference>
<comment type="similarity">
    <text evidence="1">Belongs to the glycosyl hydrolase 26 family.</text>
</comment>
<dbReference type="Proteomes" id="UP000245934">
    <property type="component" value="Unassembled WGS sequence"/>
</dbReference>
<dbReference type="InterPro" id="IPR017853">
    <property type="entry name" value="GH"/>
</dbReference>
<dbReference type="AlphaFoldDB" id="A0A2V2MWR2"/>
<dbReference type="InterPro" id="IPR022790">
    <property type="entry name" value="GH26_dom"/>
</dbReference>
<evidence type="ECO:0000256" key="1">
    <source>
        <dbReference type="ARBA" id="ARBA00007754"/>
    </source>
</evidence>
<dbReference type="OrthoDB" id="210716at2157"/>
<evidence type="ECO:0000313" key="6">
    <source>
        <dbReference type="Proteomes" id="UP000245934"/>
    </source>
</evidence>
<organism evidence="5 6">
    <name type="scientific">Methanospirillum stamsii</name>
    <dbReference type="NCBI Taxonomy" id="1277351"/>
    <lineage>
        <taxon>Archaea</taxon>
        <taxon>Methanobacteriati</taxon>
        <taxon>Methanobacteriota</taxon>
        <taxon>Stenosarchaea group</taxon>
        <taxon>Methanomicrobia</taxon>
        <taxon>Methanomicrobiales</taxon>
        <taxon>Methanospirillaceae</taxon>
        <taxon>Methanospirillum</taxon>
    </lineage>
</organism>
<evidence type="ECO:0000256" key="2">
    <source>
        <dbReference type="ARBA" id="ARBA00022801"/>
    </source>
</evidence>
<sequence>MIGGIIKASGITVIICIFISCSVVSDLPPGFCLPANDTVALGVFAPSGSPSGEEQIVIDEISAFRESTGKNPAIVVFSDEWMNDKKFPLAGVTTIRSEGKVPYVRLMMRSTDKPYQQEPLYTLNNIILGKFDGELRAWAREARAFGSPVLIEYGTEVNQWSYPWNGYWNGYVSGQEMFKEAFRHIKTLMEEEGASNLIWAYHLNAESLPDEIWNNMTSYYPGDEYCDIITVSLYGSKKPFETGEKDFTVMMNSVNNNLALNSIHKPILVITGTDIRNMVVNPASWVEKAVTSLSDNAWPDVKGLIWYNAAWKNDNNPLHDSSMRLQDNSAVGDAFKSVLQKINVKEQLSC</sequence>
<reference evidence="5 6" key="1">
    <citation type="submission" date="2018-05" db="EMBL/GenBank/DDBJ databases">
        <title>Draft genome of Methanospirillum stamsii Pt1.</title>
        <authorList>
            <person name="Dueholm M.S."/>
            <person name="Nielsen P.H."/>
            <person name="Bakmann L.F."/>
            <person name="Otzen D.E."/>
        </authorList>
    </citation>
    <scope>NUCLEOTIDE SEQUENCE [LARGE SCALE GENOMIC DNA]</scope>
    <source>
        <strain evidence="5 6">Pt1</strain>
    </source>
</reference>
<feature type="domain" description="GH26" evidence="4">
    <location>
        <begin position="22"/>
        <end position="334"/>
    </location>
</feature>
<protein>
    <recommendedName>
        <fullName evidence="4">GH26 domain-containing protein</fullName>
    </recommendedName>
</protein>
<dbReference type="PANTHER" id="PTHR40079">
    <property type="entry name" value="MANNAN ENDO-1,4-BETA-MANNOSIDASE E-RELATED"/>
    <property type="match status" value="1"/>
</dbReference>
<evidence type="ECO:0000259" key="4">
    <source>
        <dbReference type="PROSITE" id="PS51764"/>
    </source>
</evidence>
<keyword evidence="3" id="KW-0326">Glycosidase</keyword>
<accession>A0A2V2MWR2</accession>
<dbReference type="RefSeq" id="WP_109941599.1">
    <property type="nucleotide sequence ID" value="NZ_CP176366.1"/>
</dbReference>
<name>A0A2V2MWR2_9EURY</name>
<dbReference type="Pfam" id="PF02156">
    <property type="entry name" value="Glyco_hydro_26"/>
    <property type="match status" value="1"/>
</dbReference>
<dbReference type="Gene3D" id="3.20.20.80">
    <property type="entry name" value="Glycosidases"/>
    <property type="match status" value="1"/>
</dbReference>
<comment type="caution">
    <text evidence="5">The sequence shown here is derived from an EMBL/GenBank/DDBJ whole genome shotgun (WGS) entry which is preliminary data.</text>
</comment>